<accession>A0A4P9ZM74</accession>
<reference evidence="3" key="1">
    <citation type="journal article" date="2018" name="Nat. Microbiol.">
        <title>Leveraging single-cell genomics to expand the fungal tree of life.</title>
        <authorList>
            <person name="Ahrendt S.R."/>
            <person name="Quandt C.A."/>
            <person name="Ciobanu D."/>
            <person name="Clum A."/>
            <person name="Salamov A."/>
            <person name="Andreopoulos B."/>
            <person name="Cheng J.F."/>
            <person name="Woyke T."/>
            <person name="Pelin A."/>
            <person name="Henrissat B."/>
            <person name="Reynolds N.K."/>
            <person name="Benny G.L."/>
            <person name="Smith M.E."/>
            <person name="James T.Y."/>
            <person name="Grigoriev I.V."/>
        </authorList>
    </citation>
    <scope>NUCLEOTIDE SEQUENCE [LARGE SCALE GENOMIC DNA]</scope>
    <source>
        <strain evidence="3">RSA 468</strain>
    </source>
</reference>
<dbReference type="EMBL" id="ML003691">
    <property type="protein sequence ID" value="RKP33621.1"/>
    <property type="molecule type" value="Genomic_DNA"/>
</dbReference>
<name>A0A4P9ZM74_9FUNG</name>
<evidence type="ECO:0000313" key="3">
    <source>
        <dbReference type="Proteomes" id="UP000268162"/>
    </source>
</evidence>
<protein>
    <submittedName>
        <fullName evidence="2">Uncharacterized protein</fullName>
    </submittedName>
</protein>
<feature type="chain" id="PRO_5020661767" evidence="1">
    <location>
        <begin position="23"/>
        <end position="449"/>
    </location>
</feature>
<evidence type="ECO:0000313" key="2">
    <source>
        <dbReference type="EMBL" id="RKP33621.1"/>
    </source>
</evidence>
<keyword evidence="1" id="KW-0732">Signal</keyword>
<organism evidence="2 3">
    <name type="scientific">Dimargaris cristalligena</name>
    <dbReference type="NCBI Taxonomy" id="215637"/>
    <lineage>
        <taxon>Eukaryota</taxon>
        <taxon>Fungi</taxon>
        <taxon>Fungi incertae sedis</taxon>
        <taxon>Zoopagomycota</taxon>
        <taxon>Kickxellomycotina</taxon>
        <taxon>Dimargaritomycetes</taxon>
        <taxon>Dimargaritales</taxon>
        <taxon>Dimargaritaceae</taxon>
        <taxon>Dimargaris</taxon>
    </lineage>
</organism>
<sequence length="449" mass="50219">MNLSISTFTLAVAALGIPRTESRPMAYIPGSGLPYLNSLSNELRRIVAQYSSSYTRNQLSQLNRAWRAGTRESSMEATKSLGQTFASSIQFYSVISEPDKIPILDKIIQDDVEKKAESLAHDWMTLFKHETYVYLSMRLDHNIKVRPSDNQLGELKKRLFKEVHSHGVVLVDGLEDKSLYSAFPILQVAHELTVPEFTGLLSALFGPELGSSLTLATSSTLAPKSYQPLVQHLLMAAKSDIYEVTLFHVIWHLFQKAVSALPDSGAETFNKIKEFFTTTLGPARNEIVAISNTNLTNYARFALALAARSFQPRAGHQSNEATKAAIHDMAAFFDKLVGWDSVAEESLVSVQQYRTAYLTCLDTKEVMGARDYLLEYWPQLDQINQGISNEPRSSPIAPFVEAVDDGLDDAYCDEILFSESRVFWSNEGFGMAAAKDFLDQKYLSQYRFG</sequence>
<keyword evidence="3" id="KW-1185">Reference proteome</keyword>
<proteinExistence type="predicted"/>
<evidence type="ECO:0000256" key="1">
    <source>
        <dbReference type="SAM" id="SignalP"/>
    </source>
</evidence>
<dbReference type="AlphaFoldDB" id="A0A4P9ZM74"/>
<feature type="signal peptide" evidence="1">
    <location>
        <begin position="1"/>
        <end position="22"/>
    </location>
</feature>
<dbReference type="Proteomes" id="UP000268162">
    <property type="component" value="Unassembled WGS sequence"/>
</dbReference>
<gene>
    <name evidence="2" type="ORF">BJ085DRAFT_32189</name>
</gene>